<dbReference type="GO" id="GO:0006364">
    <property type="term" value="P:rRNA processing"/>
    <property type="evidence" value="ECO:0007669"/>
    <property type="project" value="UniProtKB-UniRule"/>
</dbReference>
<dbReference type="GO" id="GO:0004534">
    <property type="term" value="F:5'-3' RNA exonuclease activity"/>
    <property type="evidence" value="ECO:0007669"/>
    <property type="project" value="UniProtKB-UniRule"/>
</dbReference>
<keyword evidence="1 9" id="KW-0963">Cytoplasm</keyword>
<keyword evidence="8 9" id="KW-0694">RNA-binding</keyword>
<dbReference type="Pfam" id="PF17770">
    <property type="entry name" value="RNase_J_C"/>
    <property type="match status" value="1"/>
</dbReference>
<dbReference type="GO" id="GO:0003723">
    <property type="term" value="F:RNA binding"/>
    <property type="evidence" value="ECO:0007669"/>
    <property type="project" value="UniProtKB-UniRule"/>
</dbReference>
<keyword evidence="12" id="KW-0106">Calcium</keyword>
<feature type="binding site" evidence="12">
    <location>
        <position position="72"/>
    </location>
    <ligand>
        <name>Zn(2+)</name>
        <dbReference type="ChEBI" id="CHEBI:29105"/>
        <label>1</label>
        <note>catalytic</note>
    </ligand>
</feature>
<comment type="cofactor">
    <cofactor evidence="12">
        <name>Zn(2+)</name>
        <dbReference type="ChEBI" id="CHEBI:29105"/>
    </cofactor>
    <text evidence="12">Binds 2 Zn(2+) ions per subunit. It is not clear if Zn(2+) or Mg(2+) is physiologically important.</text>
</comment>
<dbReference type="InterPro" id="IPR042173">
    <property type="entry name" value="RNase_J_2"/>
</dbReference>
<dbReference type="SUPFAM" id="SSF56281">
    <property type="entry name" value="Metallo-hydrolase/oxidoreductase"/>
    <property type="match status" value="1"/>
</dbReference>
<dbReference type="GO" id="GO:0004521">
    <property type="term" value="F:RNA endonuclease activity"/>
    <property type="evidence" value="ECO:0007669"/>
    <property type="project" value="UniProtKB-UniRule"/>
</dbReference>
<dbReference type="AlphaFoldDB" id="A0A2L0EQG1"/>
<evidence type="ECO:0000256" key="8">
    <source>
        <dbReference type="ARBA" id="ARBA00022884"/>
    </source>
</evidence>
<evidence type="ECO:0000256" key="12">
    <source>
        <dbReference type="PIRSR" id="PIRSR004803-3"/>
    </source>
</evidence>
<dbReference type="InterPro" id="IPR004613">
    <property type="entry name" value="RNase_J"/>
</dbReference>
<dbReference type="InterPro" id="IPR001587">
    <property type="entry name" value="RNase_J_CS"/>
</dbReference>
<keyword evidence="6 12" id="KW-0862">Zinc</keyword>
<dbReference type="InterPro" id="IPR011108">
    <property type="entry name" value="RMMBL"/>
</dbReference>
<feature type="binding site" evidence="12">
    <location>
        <position position="43"/>
    </location>
    <ligand>
        <name>Ca(2+)</name>
        <dbReference type="ChEBI" id="CHEBI:29108"/>
    </ligand>
</feature>
<dbReference type="NCBIfam" id="TIGR00649">
    <property type="entry name" value="MG423"/>
    <property type="match status" value="1"/>
</dbReference>
<dbReference type="Gene3D" id="3.40.50.10710">
    <property type="entry name" value="Metallo-hydrolase/oxidoreductase"/>
    <property type="match status" value="1"/>
</dbReference>
<comment type="cofactor">
    <cofactor evidence="12">
        <name>Ca(2+)</name>
        <dbReference type="ChEBI" id="CHEBI:29108"/>
    </cofactor>
    <text evidence="12">Binds 1 Ca(2+) cation per subunit. Seen in 1 crystal structure, it is not clear if it is physiologically important.</text>
</comment>
<dbReference type="InterPro" id="IPR001279">
    <property type="entry name" value="Metallo-B-lactamas"/>
</dbReference>
<dbReference type="InterPro" id="IPR036866">
    <property type="entry name" value="RibonucZ/Hydroxyglut_hydro"/>
</dbReference>
<dbReference type="Pfam" id="PF22505">
    <property type="entry name" value="RNase_J_b_CASP"/>
    <property type="match status" value="1"/>
</dbReference>
<feature type="binding site" evidence="11">
    <location>
        <begin position="224"/>
        <end position="226"/>
    </location>
    <ligand>
        <name>substrate</name>
    </ligand>
</feature>
<evidence type="ECO:0000256" key="4">
    <source>
        <dbReference type="ARBA" id="ARBA00022759"/>
    </source>
</evidence>
<dbReference type="Pfam" id="PF00753">
    <property type="entry name" value="Lactamase_B"/>
    <property type="match status" value="1"/>
</dbReference>
<evidence type="ECO:0000256" key="10">
    <source>
        <dbReference type="PIRSR" id="PIRSR004803-1"/>
    </source>
</evidence>
<reference evidence="14 15" key="1">
    <citation type="submission" date="2015-09" db="EMBL/GenBank/DDBJ databases">
        <title>Sorangium comparison.</title>
        <authorList>
            <person name="Zaburannyi N."/>
            <person name="Bunk B."/>
            <person name="Overmann J."/>
            <person name="Mueller R."/>
        </authorList>
    </citation>
    <scope>NUCLEOTIDE SEQUENCE [LARGE SCALE GENOMIC DNA]</scope>
    <source>
        <strain evidence="14 15">So ce26</strain>
    </source>
</reference>
<dbReference type="Proteomes" id="UP000238348">
    <property type="component" value="Chromosome"/>
</dbReference>
<dbReference type="GO" id="GO:0005737">
    <property type="term" value="C:cytoplasm"/>
    <property type="evidence" value="ECO:0007669"/>
    <property type="project" value="UniProtKB-SubCell"/>
</dbReference>
<evidence type="ECO:0000313" key="15">
    <source>
        <dbReference type="Proteomes" id="UP000238348"/>
    </source>
</evidence>
<keyword evidence="2 9" id="KW-0540">Nuclease</keyword>
<comment type="subcellular location">
    <subcellularLocation>
        <location evidence="9">Cytoplasm</location>
    </subcellularLocation>
</comment>
<sequence length="547" mass="58846">MSLRIIPLGGLGEVGMNAMLIEEDGRRVLVDCGVMFPNDQVLGVEVAIPDLSYVREAGGLDAVILTHGHEDHIGGLPSLLREFPVPVYGTRFTLRLVRERLLEHGIHVPLREVEPQRHFVAGPFRAEPLRVTHSIPDAVGFALETGEGIVIHTGDYKIDLTPVGGERLDLGRFAEYGRAGVAALLSDSTNSERDGWSVSETAVAEGFLRPFREAKGRILVALFASNVHRVQSVLNIAAELGRKVVLAGRSLNTNTRIAQEIGLLTVPPGVLVDDATAATLRPDRLIVLASGAQGEPNSALARMAVGDHHRLRVDPGDMVIFSSRAIPGNEIAVSQLANRLARRGAIIVDRGLDPIHASGHAQAGEQQVLLDAVRPEHFVPVHGEYRMLLAHARTALRMGVPASGVFVVEDGETLVIEGGRMRRGDPVPSGRVWLDARGGLDVSQMVLREREQISDQGLVMVLVVADRKTGEVLRGPEILGRGVAHFEEGGPLFGAAVESARDALAALSPEARTLAPALEDALSRGVRRVFRREPGRRPAVLPLAVLL</sequence>
<protein>
    <recommendedName>
        <fullName evidence="9">Ribonuclease J</fullName>
        <shortName evidence="9">RNase J</shortName>
        <ecNumber evidence="9">3.1.-.-</ecNumber>
    </recommendedName>
</protein>
<evidence type="ECO:0000256" key="7">
    <source>
        <dbReference type="ARBA" id="ARBA00022839"/>
    </source>
</evidence>
<organism evidence="14 15">
    <name type="scientific">Sorangium cellulosum</name>
    <name type="common">Polyangium cellulosum</name>
    <dbReference type="NCBI Taxonomy" id="56"/>
    <lineage>
        <taxon>Bacteria</taxon>
        <taxon>Pseudomonadati</taxon>
        <taxon>Myxococcota</taxon>
        <taxon>Polyangia</taxon>
        <taxon>Polyangiales</taxon>
        <taxon>Polyangiaceae</taxon>
        <taxon>Sorangium</taxon>
    </lineage>
</organism>
<evidence type="ECO:0000256" key="3">
    <source>
        <dbReference type="ARBA" id="ARBA00022723"/>
    </source>
</evidence>
<dbReference type="PROSITE" id="PS01292">
    <property type="entry name" value="UPF0036"/>
    <property type="match status" value="1"/>
</dbReference>
<comment type="function">
    <text evidence="9">An RNase that has 5'-3' exonuclease and possibly endonuclease activity. Involved in maturation of rRNA and in some organisms also mRNA maturation and/or decay.</text>
</comment>
<feature type="active site" description="Proton donor" evidence="10">
    <location>
        <position position="187"/>
    </location>
</feature>
<proteinExistence type="inferred from homology"/>
<dbReference type="Gene3D" id="3.10.20.580">
    <property type="match status" value="1"/>
</dbReference>
<accession>A0A2L0EQG1</accession>
<feature type="binding site" evidence="12">
    <location>
        <position position="382"/>
    </location>
    <ligand>
        <name>Zn(2+)</name>
        <dbReference type="ChEBI" id="CHEBI:29105"/>
        <label>1</label>
        <note>catalytic</note>
    </ligand>
</feature>
<evidence type="ECO:0000256" key="9">
    <source>
        <dbReference type="HAMAP-Rule" id="MF_01491"/>
    </source>
</evidence>
<comment type="similarity">
    <text evidence="9">Belongs to the metallo-beta-lactamase superfamily. RNA-metabolizing metallo-beta-lactamase-like family. Bacterial RNase J subfamily.</text>
</comment>
<keyword evidence="9" id="KW-0698">rRNA processing</keyword>
<dbReference type="OrthoDB" id="9770211at2"/>
<dbReference type="Pfam" id="PF07521">
    <property type="entry name" value="RMMBL"/>
    <property type="match status" value="1"/>
</dbReference>
<dbReference type="SMART" id="SM00849">
    <property type="entry name" value="Lactamase_B"/>
    <property type="match status" value="1"/>
</dbReference>
<gene>
    <name evidence="9" type="primary">rnj</name>
    <name evidence="14" type="ORF">SOCE26_029680</name>
</gene>
<keyword evidence="4 9" id="KW-0255">Endonuclease</keyword>
<feature type="binding site" evidence="12">
    <location>
        <position position="435"/>
    </location>
    <ligand>
        <name>Ca(2+)</name>
        <dbReference type="ChEBI" id="CHEBI:29108"/>
    </ligand>
</feature>
<evidence type="ECO:0000256" key="6">
    <source>
        <dbReference type="ARBA" id="ARBA00022833"/>
    </source>
</evidence>
<keyword evidence="5 9" id="KW-0378">Hydrolase</keyword>
<feature type="binding site" evidence="9 11">
    <location>
        <begin position="356"/>
        <end position="360"/>
    </location>
    <ligand>
        <name>substrate</name>
    </ligand>
</feature>
<dbReference type="RefSeq" id="WP_104979935.1">
    <property type="nucleotide sequence ID" value="NZ_CP012673.1"/>
</dbReference>
<dbReference type="InterPro" id="IPR030854">
    <property type="entry name" value="RNase_J_bac"/>
</dbReference>
<dbReference type="PIRSF" id="PIRSF004803">
    <property type="entry name" value="RnjA"/>
    <property type="match status" value="1"/>
</dbReference>
<keyword evidence="3 12" id="KW-0479">Metal-binding</keyword>
<evidence type="ECO:0000259" key="13">
    <source>
        <dbReference type="SMART" id="SM00849"/>
    </source>
</evidence>
<dbReference type="InterPro" id="IPR055132">
    <property type="entry name" value="RNase_J_b_CASP"/>
</dbReference>
<evidence type="ECO:0000256" key="5">
    <source>
        <dbReference type="ARBA" id="ARBA00022801"/>
    </source>
</evidence>
<feature type="domain" description="Metallo-beta-lactamase" evidence="13">
    <location>
        <begin position="15"/>
        <end position="207"/>
    </location>
</feature>
<feature type="active site" description="Proton acceptor" evidence="10">
    <location>
        <position position="360"/>
    </location>
</feature>
<feature type="binding site" evidence="12">
    <location>
        <position position="69"/>
    </location>
    <ligand>
        <name>Zn(2+)</name>
        <dbReference type="ChEBI" id="CHEBI:29105"/>
        <label>1</label>
        <note>catalytic</note>
    </ligand>
</feature>
<evidence type="ECO:0000256" key="1">
    <source>
        <dbReference type="ARBA" id="ARBA00022490"/>
    </source>
</evidence>
<evidence type="ECO:0000313" key="14">
    <source>
        <dbReference type="EMBL" id="AUX41548.1"/>
    </source>
</evidence>
<dbReference type="PANTHER" id="PTHR43694">
    <property type="entry name" value="RIBONUCLEASE J"/>
    <property type="match status" value="1"/>
</dbReference>
<dbReference type="EC" id="3.1.-.-" evidence="9"/>
<dbReference type="Gene3D" id="3.60.15.10">
    <property type="entry name" value="Ribonuclease Z/Hydroxyacylglutathione hydrolase-like"/>
    <property type="match status" value="1"/>
</dbReference>
<evidence type="ECO:0000256" key="2">
    <source>
        <dbReference type="ARBA" id="ARBA00022722"/>
    </source>
</evidence>
<keyword evidence="7 9" id="KW-0269">Exonuclease</keyword>
<comment type="subunit">
    <text evidence="9">Homodimer, may be a subunit of the RNA degradosome.</text>
</comment>
<dbReference type="HAMAP" id="MF_01491">
    <property type="entry name" value="RNase_J_bact"/>
    <property type="match status" value="1"/>
</dbReference>
<dbReference type="EMBL" id="CP012673">
    <property type="protein sequence ID" value="AUX41548.1"/>
    <property type="molecule type" value="Genomic_DNA"/>
</dbReference>
<feature type="binding site" evidence="12">
    <location>
        <position position="155"/>
    </location>
    <ligand>
        <name>Zn(2+)</name>
        <dbReference type="ChEBI" id="CHEBI:29105"/>
        <label>1</label>
        <note>catalytic</note>
    </ligand>
</feature>
<evidence type="ECO:0000256" key="11">
    <source>
        <dbReference type="PIRSR" id="PIRSR004803-2"/>
    </source>
</evidence>
<feature type="binding site" evidence="12">
    <location>
        <position position="67"/>
    </location>
    <ligand>
        <name>Zn(2+)</name>
        <dbReference type="ChEBI" id="CHEBI:29105"/>
        <label>1</label>
        <note>catalytic</note>
    </ligand>
</feature>
<dbReference type="GO" id="GO:0008270">
    <property type="term" value="F:zinc ion binding"/>
    <property type="evidence" value="ECO:0007669"/>
    <property type="project" value="InterPro"/>
</dbReference>
<dbReference type="CDD" id="cd07714">
    <property type="entry name" value="RNaseJ_MBL-fold"/>
    <property type="match status" value="1"/>
</dbReference>
<dbReference type="InterPro" id="IPR041636">
    <property type="entry name" value="RNase_J_C"/>
</dbReference>
<feature type="binding site" evidence="12">
    <location>
        <position position="71"/>
    </location>
    <ligand>
        <name>Zn(2+)</name>
        <dbReference type="ChEBI" id="CHEBI:29105"/>
        <label>1</label>
        <note>catalytic</note>
    </ligand>
</feature>
<feature type="binding site" evidence="12">
    <location>
        <position position="133"/>
    </location>
    <ligand>
        <name>Zn(2+)</name>
        <dbReference type="ChEBI" id="CHEBI:29105"/>
        <label>1</label>
        <note>catalytic</note>
    </ligand>
</feature>
<dbReference type="PANTHER" id="PTHR43694:SF1">
    <property type="entry name" value="RIBONUCLEASE J"/>
    <property type="match status" value="1"/>
</dbReference>
<name>A0A2L0EQG1_SORCE</name>